<organism evidence="3 4">
    <name type="scientific">Diplodia seriata</name>
    <dbReference type="NCBI Taxonomy" id="420778"/>
    <lineage>
        <taxon>Eukaryota</taxon>
        <taxon>Fungi</taxon>
        <taxon>Dikarya</taxon>
        <taxon>Ascomycota</taxon>
        <taxon>Pezizomycotina</taxon>
        <taxon>Dothideomycetes</taxon>
        <taxon>Dothideomycetes incertae sedis</taxon>
        <taxon>Botryosphaeriales</taxon>
        <taxon>Botryosphaeriaceae</taxon>
        <taxon>Diplodia</taxon>
    </lineage>
</organism>
<feature type="signal peptide" evidence="1">
    <location>
        <begin position="1"/>
        <end position="37"/>
    </location>
</feature>
<dbReference type="Gene3D" id="3.10.450.50">
    <property type="match status" value="1"/>
</dbReference>
<dbReference type="InterPro" id="IPR037401">
    <property type="entry name" value="SnoaL-like"/>
</dbReference>
<dbReference type="InterPro" id="IPR032710">
    <property type="entry name" value="NTF2-like_dom_sf"/>
</dbReference>
<feature type="domain" description="SnoaL-like" evidence="2">
    <location>
        <begin position="74"/>
        <end position="206"/>
    </location>
</feature>
<feature type="chain" id="PRO_5013340560" description="SnoaL-like domain-containing protein" evidence="1">
    <location>
        <begin position="38"/>
        <end position="222"/>
    </location>
</feature>
<gene>
    <name evidence="3" type="ORF">BK809_0007481</name>
</gene>
<comment type="caution">
    <text evidence="3">The sequence shown here is derived from an EMBL/GenBank/DDBJ whole genome shotgun (WGS) entry which is preliminary data.</text>
</comment>
<dbReference type="AlphaFoldDB" id="A0A1S8BIY1"/>
<proteinExistence type="predicted"/>
<accession>A0A1S8BIY1</accession>
<dbReference type="OrthoDB" id="2148716at2759"/>
<dbReference type="EMBL" id="MSZU01000076">
    <property type="protein sequence ID" value="OMP87395.1"/>
    <property type="molecule type" value="Genomic_DNA"/>
</dbReference>
<keyword evidence="1" id="KW-0732">Signal</keyword>
<evidence type="ECO:0000256" key="1">
    <source>
        <dbReference type="SAM" id="SignalP"/>
    </source>
</evidence>
<evidence type="ECO:0000313" key="4">
    <source>
        <dbReference type="Proteomes" id="UP000190776"/>
    </source>
</evidence>
<dbReference type="SUPFAM" id="SSF54427">
    <property type="entry name" value="NTF2-like"/>
    <property type="match status" value="1"/>
</dbReference>
<reference evidence="3 4" key="1">
    <citation type="submission" date="2017-01" db="EMBL/GenBank/DDBJ databases">
        <title>Draft genome sequence of Diplodia seriata F98.1, a fungal species involved in grapevine trunk diseases.</title>
        <authorList>
            <person name="Robert-Siegwald G."/>
            <person name="Vallet J."/>
            <person name="Abou-Mansour E."/>
            <person name="Xu J."/>
            <person name="Rey P."/>
            <person name="Bertsch C."/>
            <person name="Rego C."/>
            <person name="Larignon P."/>
            <person name="Fontaine F."/>
            <person name="Lebrun M.-H."/>
        </authorList>
    </citation>
    <scope>NUCLEOTIDE SEQUENCE [LARGE SCALE GENOMIC DNA]</scope>
    <source>
        <strain evidence="3 4">F98.1</strain>
    </source>
</reference>
<name>A0A1S8BIY1_9PEZI</name>
<dbReference type="Pfam" id="PF13577">
    <property type="entry name" value="SnoaL_4"/>
    <property type="match status" value="1"/>
</dbReference>
<sequence>MQKFFTRPRSNHSEMVATKNFLTSPLVLLSSLSTTIASPPWPEYPATCPQISPNPIPLQQVPSHFLPRAVIDVSATETIKRTLAIYALAVDGKDWAALDAVFAADAVANYSAPLGVLKGLSAIQSTLSASLAQFPGGTQHSLGTQIVDVCAQDVAVSVTYYTATHYLGAARDVTSIVNGSQVLYAHGQYQDTWGKHENGGWKIAYRNLVYMVSKLKEDAGRK</sequence>
<evidence type="ECO:0000313" key="3">
    <source>
        <dbReference type="EMBL" id="OMP87395.1"/>
    </source>
</evidence>
<evidence type="ECO:0000259" key="2">
    <source>
        <dbReference type="Pfam" id="PF13577"/>
    </source>
</evidence>
<dbReference type="Proteomes" id="UP000190776">
    <property type="component" value="Unassembled WGS sequence"/>
</dbReference>
<protein>
    <recommendedName>
        <fullName evidence="2">SnoaL-like domain-containing protein</fullName>
    </recommendedName>
</protein>